<feature type="domain" description="PROP1-like PPR" evidence="3">
    <location>
        <begin position="121"/>
        <end position="211"/>
    </location>
</feature>
<dbReference type="InterPro" id="IPR002885">
    <property type="entry name" value="PPR_rpt"/>
</dbReference>
<accession>A0A7S1VT22</accession>
<organism evidence="4">
    <name type="scientific">Grammatophora oceanica</name>
    <dbReference type="NCBI Taxonomy" id="210454"/>
    <lineage>
        <taxon>Eukaryota</taxon>
        <taxon>Sar</taxon>
        <taxon>Stramenopiles</taxon>
        <taxon>Ochrophyta</taxon>
        <taxon>Bacillariophyta</taxon>
        <taxon>Fragilariophyceae</taxon>
        <taxon>Fragilariophycidae</taxon>
        <taxon>Rhabdonematales</taxon>
        <taxon>Grammatophoraceae</taxon>
        <taxon>Grammatophora</taxon>
    </lineage>
</organism>
<dbReference type="PROSITE" id="PS51375">
    <property type="entry name" value="PPR"/>
    <property type="match status" value="1"/>
</dbReference>
<name>A0A7S1VT22_9STRA</name>
<dbReference type="AlphaFoldDB" id="A0A7S1VT22"/>
<keyword evidence="1" id="KW-0677">Repeat</keyword>
<evidence type="ECO:0000256" key="2">
    <source>
        <dbReference type="PROSITE-ProRule" id="PRU00708"/>
    </source>
</evidence>
<dbReference type="EMBL" id="HBGK01048714">
    <property type="protein sequence ID" value="CAD9308530.1"/>
    <property type="molecule type" value="Transcribed_RNA"/>
</dbReference>
<reference evidence="4" key="1">
    <citation type="submission" date="2021-01" db="EMBL/GenBank/DDBJ databases">
        <authorList>
            <person name="Corre E."/>
            <person name="Pelletier E."/>
            <person name="Niang G."/>
            <person name="Scheremetjew M."/>
            <person name="Finn R."/>
            <person name="Kale V."/>
            <person name="Holt S."/>
            <person name="Cochrane G."/>
            <person name="Meng A."/>
            <person name="Brown T."/>
            <person name="Cohen L."/>
        </authorList>
    </citation>
    <scope>NUCLEOTIDE SEQUENCE</scope>
    <source>
        <strain evidence="4">CCMP 410</strain>
    </source>
</reference>
<dbReference type="InterPro" id="IPR033443">
    <property type="entry name" value="PROP1-like_PPR_dom"/>
</dbReference>
<proteinExistence type="predicted"/>
<evidence type="ECO:0000256" key="1">
    <source>
        <dbReference type="ARBA" id="ARBA00022737"/>
    </source>
</evidence>
<gene>
    <name evidence="4" type="ORF">GOCE00092_LOCUS25555</name>
</gene>
<evidence type="ECO:0000259" key="3">
    <source>
        <dbReference type="Pfam" id="PF17177"/>
    </source>
</evidence>
<evidence type="ECO:0000313" key="4">
    <source>
        <dbReference type="EMBL" id="CAD9308530.1"/>
    </source>
</evidence>
<dbReference type="Pfam" id="PF17177">
    <property type="entry name" value="PPR_long"/>
    <property type="match status" value="1"/>
</dbReference>
<dbReference type="Gene3D" id="1.25.40.10">
    <property type="entry name" value="Tetratricopeptide repeat domain"/>
    <property type="match status" value="1"/>
</dbReference>
<feature type="repeat" description="PPR" evidence="2">
    <location>
        <begin position="144"/>
        <end position="179"/>
    </location>
</feature>
<dbReference type="InterPro" id="IPR011990">
    <property type="entry name" value="TPR-like_helical_dom_sf"/>
</dbReference>
<sequence length="222" mass="25066">MMVLYVVVSKHLARRSIVTSRPIALFSSSPYWVHGTPVTAFRRFREEQREKHDLRFAGCTATGFLQYDHRQKYQQRQAPLPKWKAEMDASKARTMNDIRQAFDLDRVTDEQEDTKDKDLARQCHDVLRKMKSLRAAGVEDMKPTETHYTTVIKAYAKCGLADQANEVLSDLLSDPDVQPSILSFTVVIAALAQQDSLDAAVGVAELLASHADTLRSKGEEVK</sequence>
<protein>
    <recommendedName>
        <fullName evidence="3">PROP1-like PPR domain-containing protein</fullName>
    </recommendedName>
</protein>